<dbReference type="EMBL" id="JAEHOC010000010">
    <property type="protein sequence ID" value="KAG2438172.1"/>
    <property type="molecule type" value="Genomic_DNA"/>
</dbReference>
<reference evidence="2" key="1">
    <citation type="journal article" date="2020" name="bioRxiv">
        <title>Comparative genomics of Chlamydomonas.</title>
        <authorList>
            <person name="Craig R.J."/>
            <person name="Hasan A.R."/>
            <person name="Ness R.W."/>
            <person name="Keightley P.D."/>
        </authorList>
    </citation>
    <scope>NUCLEOTIDE SEQUENCE</scope>
    <source>
        <strain evidence="2">SAG 7.73</strain>
    </source>
</reference>
<protein>
    <submittedName>
        <fullName evidence="2">Uncharacterized protein</fullName>
    </submittedName>
</protein>
<dbReference type="AlphaFoldDB" id="A0A835T3B2"/>
<organism evidence="2 3">
    <name type="scientific">Chlamydomonas incerta</name>
    <dbReference type="NCBI Taxonomy" id="51695"/>
    <lineage>
        <taxon>Eukaryota</taxon>
        <taxon>Viridiplantae</taxon>
        <taxon>Chlorophyta</taxon>
        <taxon>core chlorophytes</taxon>
        <taxon>Chlorophyceae</taxon>
        <taxon>CS clade</taxon>
        <taxon>Chlamydomonadales</taxon>
        <taxon>Chlamydomonadaceae</taxon>
        <taxon>Chlamydomonas</taxon>
    </lineage>
</organism>
<feature type="compositionally biased region" description="Polar residues" evidence="1">
    <location>
        <begin position="52"/>
        <end position="63"/>
    </location>
</feature>
<feature type="region of interest" description="Disordered" evidence="1">
    <location>
        <begin position="35"/>
        <end position="63"/>
    </location>
</feature>
<dbReference type="Proteomes" id="UP000650467">
    <property type="component" value="Unassembled WGS sequence"/>
</dbReference>
<dbReference type="OrthoDB" id="548350at2759"/>
<evidence type="ECO:0000313" key="2">
    <source>
        <dbReference type="EMBL" id="KAG2438172.1"/>
    </source>
</evidence>
<name>A0A835T3B2_CHLIN</name>
<evidence type="ECO:0000256" key="1">
    <source>
        <dbReference type="SAM" id="MobiDB-lite"/>
    </source>
</evidence>
<proteinExistence type="predicted"/>
<sequence length="141" mass="14786">MLALLGRGVLSQTGLSQLGAAATTLARQALSTVVEPAAAEAAPEQGAAQPGSPSTSAASSDEVQASLVDKAMQQIFYNTELRTEQIAVLGTGLTAALERRQKLELDMLLAARRKDVREGRDGKEYSGLLVSEALQRSMSEA</sequence>
<comment type="caution">
    <text evidence="2">The sequence shown here is derived from an EMBL/GenBank/DDBJ whole genome shotgun (WGS) entry which is preliminary data.</text>
</comment>
<gene>
    <name evidence="2" type="ORF">HXX76_005779</name>
</gene>
<accession>A0A835T3B2</accession>
<feature type="compositionally biased region" description="Low complexity" evidence="1">
    <location>
        <begin position="35"/>
        <end position="51"/>
    </location>
</feature>
<keyword evidence="3" id="KW-1185">Reference proteome</keyword>
<evidence type="ECO:0000313" key="3">
    <source>
        <dbReference type="Proteomes" id="UP000650467"/>
    </source>
</evidence>